<name>A0AAD6DLX9_9EURO</name>
<protein>
    <submittedName>
        <fullName evidence="1">Uncharacterized protein</fullName>
    </submittedName>
</protein>
<gene>
    <name evidence="1" type="ORF">N7537_011522</name>
</gene>
<accession>A0AAD6DLX9</accession>
<dbReference type="Proteomes" id="UP001213799">
    <property type="component" value="Unassembled WGS sequence"/>
</dbReference>
<reference evidence="1" key="1">
    <citation type="journal article" date="2023" name="IMA Fungus">
        <title>Comparative genomic study of the Penicillium genus elucidates a diverse pangenome and 15 lateral gene transfer events.</title>
        <authorList>
            <person name="Petersen C."/>
            <person name="Sorensen T."/>
            <person name="Nielsen M.R."/>
            <person name="Sondergaard T.E."/>
            <person name="Sorensen J.L."/>
            <person name="Fitzpatrick D.A."/>
            <person name="Frisvad J.C."/>
            <person name="Nielsen K.L."/>
        </authorList>
    </citation>
    <scope>NUCLEOTIDE SEQUENCE</scope>
    <source>
        <strain evidence="1">IBT 12815</strain>
    </source>
</reference>
<dbReference type="GeneID" id="81592818"/>
<dbReference type="EMBL" id="JAQJAE010000006">
    <property type="protein sequence ID" value="KAJ5588844.1"/>
    <property type="molecule type" value="Genomic_DNA"/>
</dbReference>
<comment type="caution">
    <text evidence="1">The sequence shown here is derived from an EMBL/GenBank/DDBJ whole genome shotgun (WGS) entry which is preliminary data.</text>
</comment>
<evidence type="ECO:0000313" key="1">
    <source>
        <dbReference type="EMBL" id="KAJ5588844.1"/>
    </source>
</evidence>
<evidence type="ECO:0000313" key="2">
    <source>
        <dbReference type="Proteomes" id="UP001213799"/>
    </source>
</evidence>
<reference evidence="1" key="2">
    <citation type="submission" date="2023-01" db="EMBL/GenBank/DDBJ databases">
        <authorList>
            <person name="Petersen C."/>
        </authorList>
    </citation>
    <scope>NUCLEOTIDE SEQUENCE</scope>
    <source>
        <strain evidence="1">IBT 12815</strain>
    </source>
</reference>
<dbReference type="AlphaFoldDB" id="A0AAD6DLX9"/>
<organism evidence="1 2">
    <name type="scientific">Penicillium hordei</name>
    <dbReference type="NCBI Taxonomy" id="40994"/>
    <lineage>
        <taxon>Eukaryota</taxon>
        <taxon>Fungi</taxon>
        <taxon>Dikarya</taxon>
        <taxon>Ascomycota</taxon>
        <taxon>Pezizomycotina</taxon>
        <taxon>Eurotiomycetes</taxon>
        <taxon>Eurotiomycetidae</taxon>
        <taxon>Eurotiales</taxon>
        <taxon>Aspergillaceae</taxon>
        <taxon>Penicillium</taxon>
    </lineage>
</organism>
<dbReference type="RefSeq" id="XP_056747863.1">
    <property type="nucleotide sequence ID" value="XM_056902576.1"/>
</dbReference>
<proteinExistence type="predicted"/>
<keyword evidence="2" id="KW-1185">Reference proteome</keyword>
<sequence>MRRNPSRDLGLFRNPKSCDNIGDAEPNHANSRTDDLNSLHFCLSEAINETEYPVLKSDRLFGAWGV</sequence>